<dbReference type="CDD" id="cd00712">
    <property type="entry name" value="AsnB"/>
    <property type="match status" value="1"/>
</dbReference>
<dbReference type="PANTHER" id="PTHR43284">
    <property type="entry name" value="ASPARAGINE SYNTHETASE (GLUTAMINE-HYDROLYZING)"/>
    <property type="match status" value="1"/>
</dbReference>
<dbReference type="Pfam" id="PF00733">
    <property type="entry name" value="Asn_synthase"/>
    <property type="match status" value="1"/>
</dbReference>
<comment type="similarity">
    <text evidence="2">Belongs to the asparagine synthetase family.</text>
</comment>
<evidence type="ECO:0000259" key="8">
    <source>
        <dbReference type="PROSITE" id="PS51278"/>
    </source>
</evidence>
<evidence type="ECO:0000256" key="4">
    <source>
        <dbReference type="ARBA" id="ARBA00022741"/>
    </source>
</evidence>
<evidence type="ECO:0000256" key="2">
    <source>
        <dbReference type="ARBA" id="ARBA00005752"/>
    </source>
</evidence>
<evidence type="ECO:0000256" key="6">
    <source>
        <dbReference type="ARBA" id="ARBA00022962"/>
    </source>
</evidence>
<dbReference type="InterPro" id="IPR033738">
    <property type="entry name" value="AsnB_N"/>
</dbReference>
<evidence type="ECO:0000256" key="3">
    <source>
        <dbReference type="ARBA" id="ARBA00012737"/>
    </source>
</evidence>
<name>A0ABT5UE34_9GAMM</name>
<keyword evidence="10" id="KW-1185">Reference proteome</keyword>
<dbReference type="SUPFAM" id="SSF52402">
    <property type="entry name" value="Adenine nucleotide alpha hydrolases-like"/>
    <property type="match status" value="1"/>
</dbReference>
<dbReference type="Gene3D" id="3.60.20.10">
    <property type="entry name" value="Glutamine Phosphoribosylpyrophosphate, subunit 1, domain 1"/>
    <property type="match status" value="1"/>
</dbReference>
<proteinExistence type="inferred from homology"/>
<dbReference type="PROSITE" id="PS51278">
    <property type="entry name" value="GATASE_TYPE_2"/>
    <property type="match status" value="1"/>
</dbReference>
<dbReference type="SUPFAM" id="SSF56235">
    <property type="entry name" value="N-terminal nucleophile aminohydrolases (Ntn hydrolases)"/>
    <property type="match status" value="1"/>
</dbReference>
<evidence type="ECO:0000256" key="1">
    <source>
        <dbReference type="ARBA" id="ARBA00005187"/>
    </source>
</evidence>
<dbReference type="RefSeq" id="WP_274690073.1">
    <property type="nucleotide sequence ID" value="NZ_JAPMOU010000023.1"/>
</dbReference>
<evidence type="ECO:0000313" key="10">
    <source>
        <dbReference type="Proteomes" id="UP001528823"/>
    </source>
</evidence>
<organism evidence="9 10">
    <name type="scientific">Spartinivicinus poritis</name>
    <dbReference type="NCBI Taxonomy" id="2994640"/>
    <lineage>
        <taxon>Bacteria</taxon>
        <taxon>Pseudomonadati</taxon>
        <taxon>Pseudomonadota</taxon>
        <taxon>Gammaproteobacteria</taxon>
        <taxon>Oceanospirillales</taxon>
        <taxon>Zooshikellaceae</taxon>
        <taxon>Spartinivicinus</taxon>
    </lineage>
</organism>
<evidence type="ECO:0000256" key="7">
    <source>
        <dbReference type="ARBA" id="ARBA00048741"/>
    </source>
</evidence>
<keyword evidence="4" id="KW-0547">Nucleotide-binding</keyword>
<dbReference type="Proteomes" id="UP001528823">
    <property type="component" value="Unassembled WGS sequence"/>
</dbReference>
<comment type="catalytic activity">
    <reaction evidence="7">
        <text>L-aspartate + L-glutamine + ATP + H2O = L-asparagine + L-glutamate + AMP + diphosphate + H(+)</text>
        <dbReference type="Rhea" id="RHEA:12228"/>
        <dbReference type="ChEBI" id="CHEBI:15377"/>
        <dbReference type="ChEBI" id="CHEBI:15378"/>
        <dbReference type="ChEBI" id="CHEBI:29985"/>
        <dbReference type="ChEBI" id="CHEBI:29991"/>
        <dbReference type="ChEBI" id="CHEBI:30616"/>
        <dbReference type="ChEBI" id="CHEBI:33019"/>
        <dbReference type="ChEBI" id="CHEBI:58048"/>
        <dbReference type="ChEBI" id="CHEBI:58359"/>
        <dbReference type="ChEBI" id="CHEBI:456215"/>
        <dbReference type="EC" id="6.3.5.4"/>
    </reaction>
</comment>
<sequence length="633" mass="71698">MCGLVVIQDNNSRIDRKLIPAIHQAMHHRGPDGNAYYYQPDLLMCHNRLAIEGEKEELQPLYSVDGQCIAVVNGELYPYQMLRQQLQQQGYHFQTQSDSELAIVLYQHYGLDFVHHLRGEFALVLWDKKRLSLIAVRDRFGIKPLLYGQEEVYGQDNASMKSGRWYLASEAKALFAAGFKAKWSRQGVAECFSHQYLLPGSSLFAGIKQLPPGHILIIKQGRAQLHCYWRMSFSHQSSSDNILDQLTQAVSIRIPSRQPCAFSLSGGLDSSAVVALAARELTYQPDCYCVSFDDNDYDEFQSAAQFAKRQGYRLHQVKVSRDDLVNYIDDAAFYSEGLAINGQYVGKFLLNKAIAADGYQVVMSGEGADEAFMGYAHLLNDYCCYELTGSERSTALAQLINSYPLQQGLMLADGAQNHESDQIIPSFLVAKFSFSLMFKELFKHDFCAEVNQLVIQKRLINNYTESLPASQLASLIWTELALANYILNTLGDGMEMAFSLEGRLPFLDHPLFESATGLATTHKLNKLTTKLVLRKSLANILPAEIIERKKHPFIAPPILQNLSKTTYEGIFDRLSTQTFKQNPVFDQKKVLKWINNWQLVSEVEQKRRDPILMMLLSFAALQSQFSLTDMEKH</sequence>
<dbReference type="InterPro" id="IPR029055">
    <property type="entry name" value="Ntn_hydrolases_N"/>
</dbReference>
<evidence type="ECO:0000313" key="9">
    <source>
        <dbReference type="EMBL" id="MDE1463738.1"/>
    </source>
</evidence>
<feature type="domain" description="Glutamine amidotransferase type-2" evidence="8">
    <location>
        <begin position="2"/>
        <end position="221"/>
    </location>
</feature>
<comment type="caution">
    <text evidence="9">The sequence shown here is derived from an EMBL/GenBank/DDBJ whole genome shotgun (WGS) entry which is preliminary data.</text>
</comment>
<keyword evidence="9" id="KW-0436">Ligase</keyword>
<dbReference type="InterPro" id="IPR017932">
    <property type="entry name" value="GATase_2_dom"/>
</dbReference>
<dbReference type="InterPro" id="IPR006426">
    <property type="entry name" value="Asn_synth_AEB"/>
</dbReference>
<dbReference type="CDD" id="cd01991">
    <property type="entry name" value="Asn_synthase_B_C"/>
    <property type="match status" value="1"/>
</dbReference>
<dbReference type="Pfam" id="PF13537">
    <property type="entry name" value="GATase_7"/>
    <property type="match status" value="1"/>
</dbReference>
<dbReference type="EMBL" id="JAPMOU010000023">
    <property type="protein sequence ID" value="MDE1463738.1"/>
    <property type="molecule type" value="Genomic_DNA"/>
</dbReference>
<dbReference type="PANTHER" id="PTHR43284:SF1">
    <property type="entry name" value="ASPARAGINE SYNTHETASE"/>
    <property type="match status" value="1"/>
</dbReference>
<dbReference type="GO" id="GO:0004066">
    <property type="term" value="F:asparagine synthase (glutamine-hydrolyzing) activity"/>
    <property type="evidence" value="ECO:0007669"/>
    <property type="project" value="UniProtKB-EC"/>
</dbReference>
<dbReference type="EC" id="6.3.5.4" evidence="3"/>
<dbReference type="PIRSF" id="PIRSF001589">
    <property type="entry name" value="Asn_synthetase_glu-h"/>
    <property type="match status" value="1"/>
</dbReference>
<keyword evidence="5" id="KW-0067">ATP-binding</keyword>
<accession>A0ABT5UE34</accession>
<dbReference type="InterPro" id="IPR001962">
    <property type="entry name" value="Asn_synthase"/>
</dbReference>
<comment type="pathway">
    <text evidence="1">Amino-acid biosynthesis; L-asparagine biosynthesis; L-asparagine from L-aspartate (L-Gln route): step 1/1.</text>
</comment>
<keyword evidence="6" id="KW-0315">Glutamine amidotransferase</keyword>
<reference evidence="9 10" key="1">
    <citation type="submission" date="2022-11" db="EMBL/GenBank/DDBJ databases">
        <title>Spartinivicinus poritis sp. nov., isolated from scleractinian coral Porites lutea.</title>
        <authorList>
            <person name="Zhang G."/>
            <person name="Cai L."/>
            <person name="Wei Q."/>
        </authorList>
    </citation>
    <scope>NUCLEOTIDE SEQUENCE [LARGE SCALE GENOMIC DNA]</scope>
    <source>
        <strain evidence="9 10">A2-2</strain>
    </source>
</reference>
<dbReference type="Gene3D" id="3.40.50.620">
    <property type="entry name" value="HUPs"/>
    <property type="match status" value="1"/>
</dbReference>
<dbReference type="NCBIfam" id="TIGR01536">
    <property type="entry name" value="asn_synth_AEB"/>
    <property type="match status" value="1"/>
</dbReference>
<dbReference type="InterPro" id="IPR014729">
    <property type="entry name" value="Rossmann-like_a/b/a_fold"/>
</dbReference>
<protein>
    <recommendedName>
        <fullName evidence="3">asparagine synthase (glutamine-hydrolyzing)</fullName>
        <ecNumber evidence="3">6.3.5.4</ecNumber>
    </recommendedName>
</protein>
<dbReference type="InterPro" id="IPR051786">
    <property type="entry name" value="ASN_synthetase/amidase"/>
</dbReference>
<gene>
    <name evidence="9" type="primary">asnB</name>
    <name evidence="9" type="ORF">ORQ98_17425</name>
</gene>
<evidence type="ECO:0000256" key="5">
    <source>
        <dbReference type="ARBA" id="ARBA00022840"/>
    </source>
</evidence>